<dbReference type="UniPathway" id="UPA00219"/>
<keyword evidence="4" id="KW-0573">Peptidoglycan synthesis</keyword>
<feature type="domain" description="Peptidoglycan binding-like" evidence="6">
    <location>
        <begin position="153"/>
        <end position="209"/>
    </location>
</feature>
<evidence type="ECO:0000256" key="1">
    <source>
        <dbReference type="ARBA" id="ARBA00004752"/>
    </source>
</evidence>
<dbReference type="InterPro" id="IPR038063">
    <property type="entry name" value="Transpep_catalytic_dom"/>
</dbReference>
<dbReference type="Pfam" id="PF03734">
    <property type="entry name" value="YkuD"/>
    <property type="match status" value="1"/>
</dbReference>
<sequence length="227" mass="25253">MSTTYISKANVDLWKQTVTLEWTGLEAAMQPKGPFDCTPGRGIAGINCDDAATSRLANTNCTPKGEWKVGGHQRRFASYPEAEWVTLFDSLPRGIALHYYPVVPLYPSSHGCVRLADYAIAQKIWENTVLNVTLVSVQGELRPQPVVLQREDRGENVRKVQRQLTEKGYDISIDGDFGPATEAAIRQFQQDAKLSQIDGIFGLETYTALFQESSQNNRNNSRVLVSS</sequence>
<evidence type="ECO:0000259" key="6">
    <source>
        <dbReference type="Pfam" id="PF01471"/>
    </source>
</evidence>
<reference evidence="8 9" key="1">
    <citation type="submission" date="2015-09" db="EMBL/GenBank/DDBJ databases">
        <title>Identification and resolution of microdiversity through metagenomic sequencing of parallel consortia.</title>
        <authorList>
            <person name="Nelson W.C."/>
            <person name="Romine M.F."/>
            <person name="Lindemann S.R."/>
        </authorList>
    </citation>
    <scope>NUCLEOTIDE SEQUENCE [LARGE SCALE GENOMIC DNA]</scope>
    <source>
        <strain evidence="8">Ana</strain>
    </source>
</reference>
<comment type="pathway">
    <text evidence="1">Cell wall biogenesis; peptidoglycan biosynthesis.</text>
</comment>
<evidence type="ECO:0000256" key="3">
    <source>
        <dbReference type="ARBA" id="ARBA00022960"/>
    </source>
</evidence>
<organism evidence="8 9">
    <name type="scientific">Phormidesmis priestleyi Ana</name>
    <dbReference type="NCBI Taxonomy" id="1666911"/>
    <lineage>
        <taxon>Bacteria</taxon>
        <taxon>Bacillati</taxon>
        <taxon>Cyanobacteriota</taxon>
        <taxon>Cyanophyceae</taxon>
        <taxon>Leptolyngbyales</taxon>
        <taxon>Leptolyngbyaceae</taxon>
        <taxon>Phormidesmis</taxon>
    </lineage>
</organism>
<dbReference type="AlphaFoldDB" id="A0A0P7YSZ5"/>
<gene>
    <name evidence="8" type="ORF">HLUCCA11_17740</name>
</gene>
<dbReference type="Gene3D" id="2.40.440.10">
    <property type="entry name" value="L,D-transpeptidase catalytic domain-like"/>
    <property type="match status" value="1"/>
</dbReference>
<dbReference type="InterPro" id="IPR005490">
    <property type="entry name" value="LD_TPept_cat_dom"/>
</dbReference>
<comment type="caution">
    <text evidence="8">The sequence shown here is derived from an EMBL/GenBank/DDBJ whole genome shotgun (WGS) entry which is preliminary data.</text>
</comment>
<evidence type="ECO:0000256" key="4">
    <source>
        <dbReference type="ARBA" id="ARBA00022984"/>
    </source>
</evidence>
<dbReference type="Gene3D" id="1.10.101.10">
    <property type="entry name" value="PGBD-like superfamily/PGBD"/>
    <property type="match status" value="1"/>
</dbReference>
<name>A0A0P7YSZ5_9CYAN</name>
<dbReference type="Pfam" id="PF01471">
    <property type="entry name" value="PG_binding_1"/>
    <property type="match status" value="1"/>
</dbReference>
<dbReference type="STRING" id="1666911.HLUCCA11_17740"/>
<keyword evidence="2" id="KW-0808">Transferase</keyword>
<accession>A0A0P7YSZ5</accession>
<proteinExistence type="predicted"/>
<dbReference type="GO" id="GO:0009252">
    <property type="term" value="P:peptidoglycan biosynthetic process"/>
    <property type="evidence" value="ECO:0007669"/>
    <property type="project" value="UniProtKB-UniPathway"/>
</dbReference>
<dbReference type="GO" id="GO:0016740">
    <property type="term" value="F:transferase activity"/>
    <property type="evidence" value="ECO:0007669"/>
    <property type="project" value="UniProtKB-KW"/>
</dbReference>
<dbReference type="InterPro" id="IPR036365">
    <property type="entry name" value="PGBD-like_sf"/>
</dbReference>
<dbReference type="EMBL" id="LJZR01000028">
    <property type="protein sequence ID" value="KPQ33716.1"/>
    <property type="molecule type" value="Genomic_DNA"/>
</dbReference>
<feature type="domain" description="L,D-TPase catalytic" evidence="7">
    <location>
        <begin position="57"/>
        <end position="135"/>
    </location>
</feature>
<dbReference type="GO" id="GO:0008360">
    <property type="term" value="P:regulation of cell shape"/>
    <property type="evidence" value="ECO:0007669"/>
    <property type="project" value="UniProtKB-KW"/>
</dbReference>
<dbReference type="CDD" id="cd16913">
    <property type="entry name" value="YkuD_like"/>
    <property type="match status" value="1"/>
</dbReference>
<dbReference type="InterPro" id="IPR036366">
    <property type="entry name" value="PGBDSf"/>
</dbReference>
<dbReference type="Proteomes" id="UP000050465">
    <property type="component" value="Unassembled WGS sequence"/>
</dbReference>
<dbReference type="InterPro" id="IPR002477">
    <property type="entry name" value="Peptidoglycan-bd-like"/>
</dbReference>
<dbReference type="SUPFAM" id="SSF47090">
    <property type="entry name" value="PGBD-like"/>
    <property type="match status" value="1"/>
</dbReference>
<evidence type="ECO:0000256" key="5">
    <source>
        <dbReference type="ARBA" id="ARBA00023316"/>
    </source>
</evidence>
<dbReference type="GO" id="GO:0071555">
    <property type="term" value="P:cell wall organization"/>
    <property type="evidence" value="ECO:0007669"/>
    <property type="project" value="UniProtKB-KW"/>
</dbReference>
<evidence type="ECO:0000256" key="2">
    <source>
        <dbReference type="ARBA" id="ARBA00022679"/>
    </source>
</evidence>
<evidence type="ECO:0000259" key="7">
    <source>
        <dbReference type="Pfam" id="PF03734"/>
    </source>
</evidence>
<evidence type="ECO:0000313" key="9">
    <source>
        <dbReference type="Proteomes" id="UP000050465"/>
    </source>
</evidence>
<dbReference type="SUPFAM" id="SSF141523">
    <property type="entry name" value="L,D-transpeptidase catalytic domain-like"/>
    <property type="match status" value="1"/>
</dbReference>
<keyword evidence="5" id="KW-0961">Cell wall biogenesis/degradation</keyword>
<protein>
    <submittedName>
        <fullName evidence="8">Putative peptidoglycan-binding domain-containing protein</fullName>
    </submittedName>
</protein>
<evidence type="ECO:0000313" key="8">
    <source>
        <dbReference type="EMBL" id="KPQ33716.1"/>
    </source>
</evidence>
<keyword evidence="3" id="KW-0133">Cell shape</keyword>